<accession>A0A7J7K0A4</accession>
<evidence type="ECO:0000259" key="9">
    <source>
        <dbReference type="Pfam" id="PF00291"/>
    </source>
</evidence>
<dbReference type="EMBL" id="VXIV02001586">
    <property type="protein sequence ID" value="KAF6031605.1"/>
    <property type="molecule type" value="Genomic_DNA"/>
</dbReference>
<dbReference type="PANTHER" id="PTHR48078:SF2">
    <property type="entry name" value="CATABOLIC L-SERINE_THREONINE DEHYDRATASE"/>
    <property type="match status" value="1"/>
</dbReference>
<organism evidence="10 11">
    <name type="scientific">Bugula neritina</name>
    <name type="common">Brown bryozoan</name>
    <name type="synonym">Sertularia neritina</name>
    <dbReference type="NCBI Taxonomy" id="10212"/>
    <lineage>
        <taxon>Eukaryota</taxon>
        <taxon>Metazoa</taxon>
        <taxon>Spiralia</taxon>
        <taxon>Lophotrochozoa</taxon>
        <taxon>Bryozoa</taxon>
        <taxon>Gymnolaemata</taxon>
        <taxon>Cheilostomatida</taxon>
        <taxon>Flustrina</taxon>
        <taxon>Buguloidea</taxon>
        <taxon>Bugulidae</taxon>
        <taxon>Bugula</taxon>
    </lineage>
</organism>
<evidence type="ECO:0000313" key="11">
    <source>
        <dbReference type="Proteomes" id="UP000593567"/>
    </source>
</evidence>
<reference evidence="10" key="1">
    <citation type="submission" date="2020-06" db="EMBL/GenBank/DDBJ databases">
        <title>Draft genome of Bugula neritina, a colonial animal packing powerful symbionts and potential medicines.</title>
        <authorList>
            <person name="Rayko M."/>
        </authorList>
    </citation>
    <scope>NUCLEOTIDE SEQUENCE [LARGE SCALE GENOMIC DNA]</scope>
    <source>
        <strain evidence="10">Kwan_BN1</strain>
    </source>
</reference>
<comment type="cofactor">
    <cofactor evidence="1">
        <name>pyridoxal 5'-phosphate</name>
        <dbReference type="ChEBI" id="CHEBI:597326"/>
    </cofactor>
</comment>
<evidence type="ECO:0000256" key="3">
    <source>
        <dbReference type="ARBA" id="ARBA00012093"/>
    </source>
</evidence>
<evidence type="ECO:0000256" key="5">
    <source>
        <dbReference type="ARBA" id="ARBA00023239"/>
    </source>
</evidence>
<evidence type="ECO:0000256" key="8">
    <source>
        <dbReference type="ARBA" id="ARBA00049406"/>
    </source>
</evidence>
<evidence type="ECO:0000256" key="4">
    <source>
        <dbReference type="ARBA" id="ARBA00022898"/>
    </source>
</evidence>
<comment type="catalytic activity">
    <reaction evidence="8">
        <text>L-serine = pyruvate + NH4(+)</text>
        <dbReference type="Rhea" id="RHEA:19169"/>
        <dbReference type="ChEBI" id="CHEBI:15361"/>
        <dbReference type="ChEBI" id="CHEBI:28938"/>
        <dbReference type="ChEBI" id="CHEBI:33384"/>
        <dbReference type="EC" id="4.3.1.17"/>
    </reaction>
</comment>
<dbReference type="GO" id="GO:0006565">
    <property type="term" value="P:L-serine catabolic process"/>
    <property type="evidence" value="ECO:0007669"/>
    <property type="project" value="TreeGrafter"/>
</dbReference>
<sequence length="94" mass="9780">MALHIETPLIASTAISCIASCKVWLKLENCQPSASFKLRGIGALCIESKNAGKKKIISSSGGNAGLAAAYSSKLLNMPCKILYLGAPLNIPSNC</sequence>
<dbReference type="InterPro" id="IPR000634">
    <property type="entry name" value="Ser/Thr_deHydtase_PyrdxlP-BS"/>
</dbReference>
<evidence type="ECO:0000256" key="2">
    <source>
        <dbReference type="ARBA" id="ARBA00010869"/>
    </source>
</evidence>
<evidence type="ECO:0000256" key="1">
    <source>
        <dbReference type="ARBA" id="ARBA00001933"/>
    </source>
</evidence>
<dbReference type="InterPro" id="IPR050147">
    <property type="entry name" value="Ser/Thr_Dehydratase"/>
</dbReference>
<evidence type="ECO:0000313" key="10">
    <source>
        <dbReference type="EMBL" id="KAF6031605.1"/>
    </source>
</evidence>
<dbReference type="AlphaFoldDB" id="A0A7J7K0A4"/>
<name>A0A7J7K0A4_BUGNE</name>
<dbReference type="EC" id="4.3.1.17" evidence="3"/>
<dbReference type="PANTHER" id="PTHR48078">
    <property type="entry name" value="THREONINE DEHYDRATASE, MITOCHONDRIAL-RELATED"/>
    <property type="match status" value="1"/>
</dbReference>
<evidence type="ECO:0000256" key="7">
    <source>
        <dbReference type="ARBA" id="ARBA00042605"/>
    </source>
</evidence>
<feature type="domain" description="Tryptophan synthase beta chain-like PALP" evidence="9">
    <location>
        <begin position="5"/>
        <end position="82"/>
    </location>
</feature>
<dbReference type="GO" id="GO:0004794">
    <property type="term" value="F:threonine deaminase activity"/>
    <property type="evidence" value="ECO:0007669"/>
    <property type="project" value="TreeGrafter"/>
</dbReference>
<comment type="similarity">
    <text evidence="2">Belongs to the serine/threonine dehydratase family.</text>
</comment>
<dbReference type="InterPro" id="IPR036052">
    <property type="entry name" value="TrpB-like_PALP_sf"/>
</dbReference>
<dbReference type="GO" id="GO:0009097">
    <property type="term" value="P:isoleucine biosynthetic process"/>
    <property type="evidence" value="ECO:0007669"/>
    <property type="project" value="TreeGrafter"/>
</dbReference>
<evidence type="ECO:0000256" key="6">
    <source>
        <dbReference type="ARBA" id="ARBA00041766"/>
    </source>
</evidence>
<protein>
    <recommendedName>
        <fullName evidence="3">L-serine ammonia-lyase</fullName>
        <ecNumber evidence="3">4.3.1.17</ecNumber>
    </recommendedName>
    <alternativeName>
        <fullName evidence="6">L-serine deaminase</fullName>
    </alternativeName>
    <alternativeName>
        <fullName evidence="7">L-threonine dehydratase</fullName>
    </alternativeName>
</protein>
<dbReference type="PROSITE" id="PS00165">
    <property type="entry name" value="DEHYDRATASE_SER_THR"/>
    <property type="match status" value="1"/>
</dbReference>
<proteinExistence type="inferred from homology"/>
<dbReference type="InterPro" id="IPR001926">
    <property type="entry name" value="TrpB-like_PALP"/>
</dbReference>
<dbReference type="SUPFAM" id="SSF53686">
    <property type="entry name" value="Tryptophan synthase beta subunit-like PLP-dependent enzymes"/>
    <property type="match status" value="1"/>
</dbReference>
<keyword evidence="11" id="KW-1185">Reference proteome</keyword>
<dbReference type="GO" id="GO:0030170">
    <property type="term" value="F:pyridoxal phosphate binding"/>
    <property type="evidence" value="ECO:0007669"/>
    <property type="project" value="InterPro"/>
</dbReference>
<dbReference type="Gene3D" id="3.40.50.1100">
    <property type="match status" value="2"/>
</dbReference>
<dbReference type="GO" id="GO:0003941">
    <property type="term" value="F:L-serine ammonia-lyase activity"/>
    <property type="evidence" value="ECO:0007669"/>
    <property type="project" value="UniProtKB-EC"/>
</dbReference>
<dbReference type="Pfam" id="PF00291">
    <property type="entry name" value="PALP"/>
    <property type="match status" value="1"/>
</dbReference>
<dbReference type="GO" id="GO:0006567">
    <property type="term" value="P:L-threonine catabolic process"/>
    <property type="evidence" value="ECO:0007669"/>
    <property type="project" value="TreeGrafter"/>
</dbReference>
<dbReference type="Proteomes" id="UP000593567">
    <property type="component" value="Unassembled WGS sequence"/>
</dbReference>
<keyword evidence="5" id="KW-0456">Lyase</keyword>
<dbReference type="OrthoDB" id="7773036at2759"/>
<gene>
    <name evidence="10" type="ORF">EB796_010102</name>
</gene>
<comment type="caution">
    <text evidence="10">The sequence shown here is derived from an EMBL/GenBank/DDBJ whole genome shotgun (WGS) entry which is preliminary data.</text>
</comment>
<keyword evidence="4" id="KW-0663">Pyridoxal phosphate</keyword>